<sequence>MAKEIYLVNNKGIPFKVDHDWEIVFQSQKLIQEGIKIWKNLGNSSLASSIPGIPSENSEAKRNFTSPEPDPDSPFEEHPCGPKKSKLLEMNQGICNITSKMKSGFVNIEKRKMNETERSAKVTQEFLDI</sequence>
<accession>A0A9Q3CLP8</accession>
<reference evidence="2" key="1">
    <citation type="submission" date="2021-03" db="EMBL/GenBank/DDBJ databases">
        <title>Draft genome sequence of rust myrtle Austropuccinia psidii MF-1, a brazilian biotype.</title>
        <authorList>
            <person name="Quecine M.C."/>
            <person name="Pachon D.M.R."/>
            <person name="Bonatelli M.L."/>
            <person name="Correr F.H."/>
            <person name="Franceschini L.M."/>
            <person name="Leite T.F."/>
            <person name="Margarido G.R.A."/>
            <person name="Almeida C.A."/>
            <person name="Ferrarezi J.A."/>
            <person name="Labate C.A."/>
        </authorList>
    </citation>
    <scope>NUCLEOTIDE SEQUENCE</scope>
    <source>
        <strain evidence="2">MF-1</strain>
    </source>
</reference>
<evidence type="ECO:0000313" key="3">
    <source>
        <dbReference type="Proteomes" id="UP000765509"/>
    </source>
</evidence>
<dbReference type="Proteomes" id="UP000765509">
    <property type="component" value="Unassembled WGS sequence"/>
</dbReference>
<comment type="caution">
    <text evidence="2">The sequence shown here is derived from an EMBL/GenBank/DDBJ whole genome shotgun (WGS) entry which is preliminary data.</text>
</comment>
<evidence type="ECO:0000313" key="2">
    <source>
        <dbReference type="EMBL" id="MBW0485977.1"/>
    </source>
</evidence>
<proteinExistence type="predicted"/>
<dbReference type="AlphaFoldDB" id="A0A9Q3CLP8"/>
<gene>
    <name evidence="2" type="ORF">O181_025692</name>
</gene>
<evidence type="ECO:0000256" key="1">
    <source>
        <dbReference type="SAM" id="MobiDB-lite"/>
    </source>
</evidence>
<dbReference type="EMBL" id="AVOT02008426">
    <property type="protein sequence ID" value="MBW0485977.1"/>
    <property type="molecule type" value="Genomic_DNA"/>
</dbReference>
<feature type="region of interest" description="Disordered" evidence="1">
    <location>
        <begin position="48"/>
        <end position="84"/>
    </location>
</feature>
<keyword evidence="3" id="KW-1185">Reference proteome</keyword>
<organism evidence="2 3">
    <name type="scientific">Austropuccinia psidii MF-1</name>
    <dbReference type="NCBI Taxonomy" id="1389203"/>
    <lineage>
        <taxon>Eukaryota</taxon>
        <taxon>Fungi</taxon>
        <taxon>Dikarya</taxon>
        <taxon>Basidiomycota</taxon>
        <taxon>Pucciniomycotina</taxon>
        <taxon>Pucciniomycetes</taxon>
        <taxon>Pucciniales</taxon>
        <taxon>Sphaerophragmiaceae</taxon>
        <taxon>Austropuccinia</taxon>
    </lineage>
</organism>
<protein>
    <submittedName>
        <fullName evidence="2">Uncharacterized protein</fullName>
    </submittedName>
</protein>
<name>A0A9Q3CLP8_9BASI</name>